<evidence type="ECO:0000313" key="1">
    <source>
        <dbReference type="EMBL" id="MBK1711266.1"/>
    </source>
</evidence>
<sequence>MTTIRPITPLQQLHAAIRRVRRDIDEKTLLASVNGSKKHRYRVFHLCQEHRRLLDKLTSMTGARWVTR</sequence>
<dbReference type="EMBL" id="NRRU01000001">
    <property type="protein sequence ID" value="MBK1711266.1"/>
    <property type="molecule type" value="Genomic_DNA"/>
</dbReference>
<name>A0ABS1DNH6_RUBGE</name>
<proteinExistence type="predicted"/>
<comment type="caution">
    <text evidence="1">The sequence shown here is derived from an EMBL/GenBank/DDBJ whole genome shotgun (WGS) entry which is preliminary data.</text>
</comment>
<reference evidence="1" key="2">
    <citation type="journal article" date="2020" name="Microorganisms">
        <title>Osmotic Adaptation and Compatible Solute Biosynthesis of Phototrophic Bacteria as Revealed from Genome Analyses.</title>
        <authorList>
            <person name="Imhoff J.F."/>
            <person name="Rahn T."/>
            <person name="Kunzel S."/>
            <person name="Keller A."/>
            <person name="Neulinger S.C."/>
        </authorList>
    </citation>
    <scope>NUCLEOTIDE SEQUENCE</scope>
    <source>
        <strain evidence="1">IM 151</strain>
    </source>
</reference>
<protein>
    <submittedName>
        <fullName evidence="1">Uncharacterized protein</fullName>
    </submittedName>
</protein>
<evidence type="ECO:0000313" key="2">
    <source>
        <dbReference type="Proteomes" id="UP001041814"/>
    </source>
</evidence>
<reference evidence="1" key="1">
    <citation type="submission" date="2017-08" db="EMBL/GenBank/DDBJ databases">
        <authorList>
            <person name="Imhoff J.F."/>
            <person name="Rahn T."/>
            <person name="Kuenzel S."/>
            <person name="Neulinger S.C."/>
        </authorList>
    </citation>
    <scope>NUCLEOTIDE SEQUENCE</scope>
    <source>
        <strain evidence="1">IM 151</strain>
    </source>
</reference>
<dbReference type="Proteomes" id="UP001041814">
    <property type="component" value="Unassembled WGS sequence"/>
</dbReference>
<keyword evidence="2" id="KW-1185">Reference proteome</keyword>
<dbReference type="RefSeq" id="WP_200377485.1">
    <property type="nucleotide sequence ID" value="NZ_NRRU01000001.1"/>
</dbReference>
<gene>
    <name evidence="1" type="ORF">CKO43_00555</name>
</gene>
<organism evidence="1 2">
    <name type="scientific">Rubrivivax gelatinosus</name>
    <name type="common">Rhodocyclus gelatinosus</name>
    <name type="synonym">Rhodopseudomonas gelatinosa</name>
    <dbReference type="NCBI Taxonomy" id="28068"/>
    <lineage>
        <taxon>Bacteria</taxon>
        <taxon>Pseudomonadati</taxon>
        <taxon>Pseudomonadota</taxon>
        <taxon>Betaproteobacteria</taxon>
        <taxon>Burkholderiales</taxon>
        <taxon>Sphaerotilaceae</taxon>
        <taxon>Rubrivivax</taxon>
    </lineage>
</organism>
<accession>A0ABS1DNH6</accession>